<dbReference type="PRINTS" id="PR00131">
    <property type="entry name" value="GLHYDRLASE1"/>
</dbReference>
<dbReference type="RefSeq" id="XP_040748265.1">
    <property type="nucleotide sequence ID" value="XM_040898098.1"/>
</dbReference>
<dbReference type="SUPFAM" id="SSF51445">
    <property type="entry name" value="(Trans)glycosidases"/>
    <property type="match status" value="1"/>
</dbReference>
<comment type="similarity">
    <text evidence="1">Belongs to the glycosyl hydrolase 1 family.</text>
</comment>
<dbReference type="OrthoDB" id="65569at2759"/>
<dbReference type="PANTHER" id="PTHR10353:SF134">
    <property type="entry name" value="PUTATIVE (AFU_ORTHOLOGUE AFUA_3G12600)-RELATED"/>
    <property type="match status" value="1"/>
</dbReference>
<sequence length="334" mass="38006">MDLTSVQGPQGVLRSDFFTRLCHSSPTKLRSLEQRWQRLSIWDTFGHKPGKSRTRTADDAVRAFIIVSHTQLIAHAYAAKLYRTEFQSEQKGTIGITLSGNWSEAWDEDDPRDQEAAERAREFEIAWFADPLYTTGDYPASMRAQLGDRLPHFTPEESKLVLGSSEFYGMNSYTTFFMQHKDTPADINDHKGNVFIHDTNSKGVPRGEESDTPWLRMAPAGFRKLLNWIWSRYHIPIYVTENGTTAKGETAPTSERFFEGYVGGLARAVKEDGVDVRSYFAWTFTDNLGYDSHPYLRNGPLVTLIDLDALLSTMDSPEKTRYPKQSAYYLEGTV</sequence>
<dbReference type="InterPro" id="IPR001360">
    <property type="entry name" value="Glyco_hydro_1"/>
</dbReference>
<evidence type="ECO:0008006" key="4">
    <source>
        <dbReference type="Google" id="ProtNLM"/>
    </source>
</evidence>
<reference evidence="2 3" key="1">
    <citation type="journal article" date="2018" name="Proc. Natl. Acad. Sci. U.S.A.">
        <title>Linking secondary metabolites to gene clusters through genome sequencing of six diverse Aspergillus species.</title>
        <authorList>
            <person name="Kaerboelling I."/>
            <person name="Vesth T.C."/>
            <person name="Frisvad J.C."/>
            <person name="Nybo J.L."/>
            <person name="Theobald S."/>
            <person name="Kuo A."/>
            <person name="Bowyer P."/>
            <person name="Matsuda Y."/>
            <person name="Mondo S."/>
            <person name="Lyhne E.K."/>
            <person name="Kogle M.E."/>
            <person name="Clum A."/>
            <person name="Lipzen A."/>
            <person name="Salamov A."/>
            <person name="Ngan C.Y."/>
            <person name="Daum C."/>
            <person name="Chiniquy J."/>
            <person name="Barry K."/>
            <person name="LaButti K."/>
            <person name="Haridas S."/>
            <person name="Simmons B.A."/>
            <person name="Magnuson J.K."/>
            <person name="Mortensen U.H."/>
            <person name="Larsen T.O."/>
            <person name="Grigoriev I.V."/>
            <person name="Baker S.E."/>
            <person name="Andersen M.R."/>
        </authorList>
    </citation>
    <scope>NUCLEOTIDE SEQUENCE [LARGE SCALE GENOMIC DNA]</scope>
    <source>
        <strain evidence="2 3">IBT 24754</strain>
    </source>
</reference>
<dbReference type="Proteomes" id="UP000244073">
    <property type="component" value="Unassembled WGS sequence"/>
</dbReference>
<protein>
    <recommendedName>
        <fullName evidence="4">Glycoside hydrolase family 1 protein</fullName>
    </recommendedName>
</protein>
<dbReference type="GO" id="GO:0005975">
    <property type="term" value="P:carbohydrate metabolic process"/>
    <property type="evidence" value="ECO:0007669"/>
    <property type="project" value="InterPro"/>
</dbReference>
<dbReference type="Pfam" id="PF00232">
    <property type="entry name" value="Glyco_hydro_1"/>
    <property type="match status" value="1"/>
</dbReference>
<evidence type="ECO:0000256" key="1">
    <source>
        <dbReference type="RuleBase" id="RU003690"/>
    </source>
</evidence>
<dbReference type="InterPro" id="IPR017853">
    <property type="entry name" value="GH"/>
</dbReference>
<evidence type="ECO:0000313" key="2">
    <source>
        <dbReference type="EMBL" id="PTU16807.1"/>
    </source>
</evidence>
<dbReference type="GeneID" id="63814980"/>
<dbReference type="PANTHER" id="PTHR10353">
    <property type="entry name" value="GLYCOSYL HYDROLASE"/>
    <property type="match status" value="1"/>
</dbReference>
<organism evidence="2 3">
    <name type="scientific">Aspergillus ochraceoroseus IBT 24754</name>
    <dbReference type="NCBI Taxonomy" id="1392256"/>
    <lineage>
        <taxon>Eukaryota</taxon>
        <taxon>Fungi</taxon>
        <taxon>Dikarya</taxon>
        <taxon>Ascomycota</taxon>
        <taxon>Pezizomycotina</taxon>
        <taxon>Eurotiomycetes</taxon>
        <taxon>Eurotiomycetidae</taxon>
        <taxon>Eurotiales</taxon>
        <taxon>Aspergillaceae</taxon>
        <taxon>Aspergillus</taxon>
        <taxon>Aspergillus subgen. Nidulantes</taxon>
    </lineage>
</organism>
<dbReference type="GO" id="GO:0008422">
    <property type="term" value="F:beta-glucosidase activity"/>
    <property type="evidence" value="ECO:0007669"/>
    <property type="project" value="TreeGrafter"/>
</dbReference>
<dbReference type="VEuPathDB" id="FungiDB:P175DRAFT_0505460"/>
<accession>A0A2T5LKK2</accession>
<proteinExistence type="inferred from homology"/>
<dbReference type="AlphaFoldDB" id="A0A2T5LKK2"/>
<name>A0A2T5LKK2_9EURO</name>
<comment type="caution">
    <text evidence="2">The sequence shown here is derived from an EMBL/GenBank/DDBJ whole genome shotgun (WGS) entry which is preliminary data.</text>
</comment>
<evidence type="ECO:0000313" key="3">
    <source>
        <dbReference type="Proteomes" id="UP000244073"/>
    </source>
</evidence>
<dbReference type="EMBL" id="MSFN02000023">
    <property type="protein sequence ID" value="PTU16807.1"/>
    <property type="molecule type" value="Genomic_DNA"/>
</dbReference>
<gene>
    <name evidence="2" type="ORF">P175DRAFT_0505460</name>
</gene>
<dbReference type="Gene3D" id="3.20.20.80">
    <property type="entry name" value="Glycosidases"/>
    <property type="match status" value="1"/>
</dbReference>